<evidence type="ECO:0000256" key="15">
    <source>
        <dbReference type="RuleBase" id="RU004016"/>
    </source>
</evidence>
<keyword evidence="8 18" id="KW-0378">Hydrolase</keyword>
<feature type="binding site" evidence="14">
    <location>
        <position position="211"/>
    </location>
    <ligand>
        <name>substrate</name>
    </ligand>
</feature>
<evidence type="ECO:0000256" key="6">
    <source>
        <dbReference type="ARBA" id="ARBA00022670"/>
    </source>
</evidence>
<dbReference type="GO" id="GO:0008360">
    <property type="term" value="P:regulation of cell shape"/>
    <property type="evidence" value="ECO:0007669"/>
    <property type="project" value="UniProtKB-KW"/>
</dbReference>
<dbReference type="EC" id="3.4.16.4" evidence="4"/>
<dbReference type="Gene3D" id="3.40.710.10">
    <property type="entry name" value="DD-peptidase/beta-lactamase superfamily"/>
    <property type="match status" value="1"/>
</dbReference>
<feature type="chain" id="PRO_5002492700" description="serine-type D-Ala-D-Ala carboxypeptidase" evidence="16">
    <location>
        <begin position="18"/>
        <end position="372"/>
    </location>
</feature>
<dbReference type="Pfam" id="PF00768">
    <property type="entry name" value="Peptidase_S11"/>
    <property type="match status" value="1"/>
</dbReference>
<keyword evidence="11" id="KW-0961">Cell wall biogenesis/degradation</keyword>
<feature type="active site" evidence="13">
    <location>
        <position position="109"/>
    </location>
</feature>
<evidence type="ECO:0000256" key="8">
    <source>
        <dbReference type="ARBA" id="ARBA00022801"/>
    </source>
</evidence>
<dbReference type="SUPFAM" id="SSF69189">
    <property type="entry name" value="Penicillin-binding protein associated domain"/>
    <property type="match status" value="1"/>
</dbReference>
<dbReference type="InterPro" id="IPR012338">
    <property type="entry name" value="Beta-lactam/transpept-like"/>
</dbReference>
<keyword evidence="9" id="KW-0133">Cell shape</keyword>
<organism evidence="18 19">
    <name type="scientific">Candidatus Arcanibacter lacustris</name>
    <dbReference type="NCBI Taxonomy" id="1607817"/>
    <lineage>
        <taxon>Bacteria</taxon>
        <taxon>Pseudomonadati</taxon>
        <taxon>Pseudomonadota</taxon>
        <taxon>Alphaproteobacteria</taxon>
        <taxon>Rickettsiales</taxon>
        <taxon>Candidatus Arcanibacter</taxon>
    </lineage>
</organism>
<reference evidence="18 19" key="1">
    <citation type="submission" date="2015-02" db="EMBL/GenBank/DDBJ databases">
        <title>Single cell genomics of a rare environmental alphaproteobacterium provides unique insights into Rickettsiaceae evolution.</title>
        <authorList>
            <person name="Martijn J."/>
            <person name="Schulz F."/>
            <person name="Zaremba-Niedzwiedzka K."/>
            <person name="Viklund J."/>
            <person name="Stepanauskas R."/>
            <person name="Andersson S.G.E."/>
            <person name="Horn M."/>
            <person name="Guy L."/>
            <person name="Ettema T.J.G."/>
        </authorList>
    </citation>
    <scope>NUCLEOTIDE SEQUENCE [LARGE SCALE GENOMIC DNA]</scope>
    <source>
        <strain evidence="18 19">SCGC AAA041-L04</strain>
    </source>
</reference>
<dbReference type="InterPro" id="IPR015956">
    <property type="entry name" value="Peniciliin-bd_prot_C_sf"/>
</dbReference>
<dbReference type="SMART" id="SM00936">
    <property type="entry name" value="PBP5_C"/>
    <property type="match status" value="1"/>
</dbReference>
<evidence type="ECO:0000256" key="10">
    <source>
        <dbReference type="ARBA" id="ARBA00022984"/>
    </source>
</evidence>
<comment type="catalytic activity">
    <reaction evidence="12">
        <text>Preferential cleavage: (Ac)2-L-Lys-D-Ala-|-D-Ala. Also transpeptidation of peptidyl-alanyl moieties that are N-acyl substituents of D-alanine.</text>
        <dbReference type="EC" id="3.4.16.4"/>
    </reaction>
</comment>
<dbReference type="Gene3D" id="2.60.410.10">
    <property type="entry name" value="D-Ala-D-Ala carboxypeptidase, C-terminal domain"/>
    <property type="match status" value="1"/>
</dbReference>
<comment type="pathway">
    <text evidence="2">Cell wall biogenesis; peptidoglycan biosynthesis.</text>
</comment>
<evidence type="ECO:0000256" key="12">
    <source>
        <dbReference type="ARBA" id="ARBA00034000"/>
    </source>
</evidence>
<dbReference type="PANTHER" id="PTHR21581">
    <property type="entry name" value="D-ALANYL-D-ALANINE CARBOXYPEPTIDASE"/>
    <property type="match status" value="1"/>
</dbReference>
<keyword evidence="19" id="KW-1185">Reference proteome</keyword>
<dbReference type="PATRIC" id="fig|1607817.3.peg.814"/>
<dbReference type="Proteomes" id="UP000033358">
    <property type="component" value="Unassembled WGS sequence"/>
</dbReference>
<dbReference type="GO" id="GO:0009002">
    <property type="term" value="F:serine-type D-Ala-D-Ala carboxypeptidase activity"/>
    <property type="evidence" value="ECO:0007669"/>
    <property type="project" value="UniProtKB-EC"/>
</dbReference>
<gene>
    <name evidence="18" type="primary">dacC_2</name>
    <name evidence="18" type="ORF">SZ25_00816</name>
</gene>
<comment type="similarity">
    <text evidence="3 15">Belongs to the peptidase S11 family.</text>
</comment>
<evidence type="ECO:0000256" key="7">
    <source>
        <dbReference type="ARBA" id="ARBA00022729"/>
    </source>
</evidence>
<dbReference type="InterPro" id="IPR037167">
    <property type="entry name" value="Peptidase_S11_C_sf"/>
</dbReference>
<evidence type="ECO:0000256" key="9">
    <source>
        <dbReference type="ARBA" id="ARBA00022960"/>
    </source>
</evidence>
<proteinExistence type="inferred from homology"/>
<feature type="active site" description="Acyl-ester intermediate" evidence="13">
    <location>
        <position position="49"/>
    </location>
</feature>
<evidence type="ECO:0000256" key="4">
    <source>
        <dbReference type="ARBA" id="ARBA00012448"/>
    </source>
</evidence>
<evidence type="ECO:0000259" key="17">
    <source>
        <dbReference type="SMART" id="SM00936"/>
    </source>
</evidence>
<evidence type="ECO:0000256" key="5">
    <source>
        <dbReference type="ARBA" id="ARBA00022645"/>
    </source>
</evidence>
<keyword evidence="6" id="KW-0645">Protease</keyword>
<dbReference type="InterPro" id="IPR012907">
    <property type="entry name" value="Peptidase_S11_C"/>
</dbReference>
<evidence type="ECO:0000256" key="2">
    <source>
        <dbReference type="ARBA" id="ARBA00004752"/>
    </source>
</evidence>
<evidence type="ECO:0000256" key="13">
    <source>
        <dbReference type="PIRSR" id="PIRSR618044-1"/>
    </source>
</evidence>
<name>A0A0F5MN00_9RICK</name>
<dbReference type="EMBL" id="JYHA01000136">
    <property type="protein sequence ID" value="KKB96096.1"/>
    <property type="molecule type" value="Genomic_DNA"/>
</dbReference>
<evidence type="ECO:0000313" key="18">
    <source>
        <dbReference type="EMBL" id="KKB96096.1"/>
    </source>
</evidence>
<protein>
    <recommendedName>
        <fullName evidence="4">serine-type D-Ala-D-Ala carboxypeptidase</fullName>
        <ecNumber evidence="4">3.4.16.4</ecNumber>
    </recommendedName>
</protein>
<comment type="function">
    <text evidence="1">Removes C-terminal D-alanyl residues from sugar-peptide cell wall precursors.</text>
</comment>
<dbReference type="Pfam" id="PF07943">
    <property type="entry name" value="PBP5_C"/>
    <property type="match status" value="1"/>
</dbReference>
<dbReference type="InterPro" id="IPR001967">
    <property type="entry name" value="Peptidase_S11_N"/>
</dbReference>
<dbReference type="InterPro" id="IPR018044">
    <property type="entry name" value="Peptidase_S11"/>
</dbReference>
<evidence type="ECO:0000313" key="19">
    <source>
        <dbReference type="Proteomes" id="UP000033358"/>
    </source>
</evidence>
<dbReference type="GO" id="GO:0006508">
    <property type="term" value="P:proteolysis"/>
    <property type="evidence" value="ECO:0007669"/>
    <property type="project" value="UniProtKB-KW"/>
</dbReference>
<dbReference type="PRINTS" id="PR00725">
    <property type="entry name" value="DADACBPTASE1"/>
</dbReference>
<dbReference type="GO" id="GO:0071555">
    <property type="term" value="P:cell wall organization"/>
    <property type="evidence" value="ECO:0007669"/>
    <property type="project" value="UniProtKB-KW"/>
</dbReference>
<dbReference type="PANTHER" id="PTHR21581:SF6">
    <property type="entry name" value="TRAFFICKING PROTEIN PARTICLE COMPLEX SUBUNIT 12"/>
    <property type="match status" value="1"/>
</dbReference>
<dbReference type="AlphaFoldDB" id="A0A0F5MN00"/>
<dbReference type="GO" id="GO:0009252">
    <property type="term" value="P:peptidoglycan biosynthetic process"/>
    <property type="evidence" value="ECO:0007669"/>
    <property type="project" value="UniProtKB-UniPathway"/>
</dbReference>
<evidence type="ECO:0000256" key="3">
    <source>
        <dbReference type="ARBA" id="ARBA00007164"/>
    </source>
</evidence>
<dbReference type="SUPFAM" id="SSF56601">
    <property type="entry name" value="beta-lactamase/transpeptidase-like"/>
    <property type="match status" value="1"/>
</dbReference>
<evidence type="ECO:0000256" key="14">
    <source>
        <dbReference type="PIRSR" id="PIRSR618044-2"/>
    </source>
</evidence>
<evidence type="ECO:0000256" key="16">
    <source>
        <dbReference type="SAM" id="SignalP"/>
    </source>
</evidence>
<evidence type="ECO:0000256" key="11">
    <source>
        <dbReference type="ARBA" id="ARBA00023316"/>
    </source>
</evidence>
<accession>A0A0F5MN00</accession>
<keyword evidence="5 18" id="KW-0121">Carboxypeptidase</keyword>
<feature type="domain" description="Peptidase S11 D-Ala-D-Ala carboxypeptidase A C-terminal" evidence="17">
    <location>
        <begin position="261"/>
        <end position="351"/>
    </location>
</feature>
<comment type="caution">
    <text evidence="18">The sequence shown here is derived from an EMBL/GenBank/DDBJ whole genome shotgun (WGS) entry which is preliminary data.</text>
</comment>
<evidence type="ECO:0000256" key="1">
    <source>
        <dbReference type="ARBA" id="ARBA00003217"/>
    </source>
</evidence>
<keyword evidence="10" id="KW-0573">Peptidoglycan synthesis</keyword>
<dbReference type="UniPathway" id="UPA00219"/>
<keyword evidence="7 16" id="KW-0732">Signal</keyword>
<feature type="signal peptide" evidence="16">
    <location>
        <begin position="1"/>
        <end position="17"/>
    </location>
</feature>
<sequence length="372" mass="42077">MIKKLLILLIFSLPAFAFETDARYALLIDYNTDTILFEKNANIPMYPSSMSKLMTAYVVFDRIKYHKLDMDNKFIISEKAWKKQGSKMFVHVGDRVSVRDLLMGVIVQSGNDACIALAEGIAGSEEEFAKLMNKKSKEIGLTDSHFVNATGWPDEAHVMSSRDLALLAKRLIADYPEYYHLFSVKDFVFNDIKQGNRNILLYRNIGVDGLKTGHTDIAGYGITVSAKRGDRRLILVVNGLESNIKRANEAERIFDYGFLNFDNITLAKKGKEIANIEVWMGRDKNFSVIAGEDIIVTIPKDRQKDLKLTLEHEFPLKAPIKVGDKIADLIVEVPGLFSKAYPILSNKEVKKLPFLSRIFVNAHYLLFGIKSK</sequence>
<feature type="active site" description="Proton acceptor" evidence="13">
    <location>
        <position position="52"/>
    </location>
</feature>